<dbReference type="InterPro" id="IPR008881">
    <property type="entry name" value="Trigger_fac_ribosome-bd_bac"/>
</dbReference>
<dbReference type="GO" id="GO:0005737">
    <property type="term" value="C:cytoplasm"/>
    <property type="evidence" value="ECO:0007669"/>
    <property type="project" value="UniProtKB-SubCell"/>
</dbReference>
<dbReference type="Proteomes" id="UP000192708">
    <property type="component" value="Unassembled WGS sequence"/>
</dbReference>
<dbReference type="Gene3D" id="3.10.50.40">
    <property type="match status" value="1"/>
</dbReference>
<dbReference type="InterPro" id="IPR001179">
    <property type="entry name" value="PPIase_FKBP_dom"/>
</dbReference>
<comment type="catalytic activity">
    <reaction evidence="1 11 12">
        <text>[protein]-peptidylproline (omega=180) = [protein]-peptidylproline (omega=0)</text>
        <dbReference type="Rhea" id="RHEA:16237"/>
        <dbReference type="Rhea" id="RHEA-COMP:10747"/>
        <dbReference type="Rhea" id="RHEA-COMP:10748"/>
        <dbReference type="ChEBI" id="CHEBI:83833"/>
        <dbReference type="ChEBI" id="CHEBI:83834"/>
        <dbReference type="EC" id="5.2.1.8"/>
    </reaction>
</comment>
<dbReference type="AlphaFoldDB" id="A0A1W2BIK6"/>
<dbReference type="SUPFAM" id="SSF54534">
    <property type="entry name" value="FKBP-like"/>
    <property type="match status" value="1"/>
</dbReference>
<dbReference type="InterPro" id="IPR046357">
    <property type="entry name" value="PPIase_dom_sf"/>
</dbReference>
<comment type="domain">
    <text evidence="11">Consists of 3 domains; the N-terminus binds the ribosome, the middle domain has PPIase activity, while the C-terminus has intrinsic chaperone activity on its own.</text>
</comment>
<dbReference type="Pfam" id="PF05698">
    <property type="entry name" value="Trigger_C"/>
    <property type="match status" value="1"/>
</dbReference>
<feature type="domain" description="PPIase FKBP-type" evidence="14">
    <location>
        <begin position="172"/>
        <end position="257"/>
    </location>
</feature>
<keyword evidence="8 11" id="KW-0413">Isomerase</keyword>
<dbReference type="GO" id="GO:0051083">
    <property type="term" value="P:'de novo' cotranslational protein folding"/>
    <property type="evidence" value="ECO:0007669"/>
    <property type="project" value="TreeGrafter"/>
</dbReference>
<evidence type="ECO:0000256" key="5">
    <source>
        <dbReference type="ARBA" id="ARBA00022618"/>
    </source>
</evidence>
<dbReference type="EC" id="5.2.1.8" evidence="3 11"/>
<dbReference type="PANTHER" id="PTHR30560">
    <property type="entry name" value="TRIGGER FACTOR CHAPERONE AND PEPTIDYL-PROLYL CIS/TRANS ISOMERASE"/>
    <property type="match status" value="1"/>
</dbReference>
<dbReference type="Pfam" id="PF00254">
    <property type="entry name" value="FKBP_C"/>
    <property type="match status" value="1"/>
</dbReference>
<evidence type="ECO:0000256" key="6">
    <source>
        <dbReference type="ARBA" id="ARBA00023110"/>
    </source>
</evidence>
<protein>
    <recommendedName>
        <fullName evidence="4 11">Trigger factor</fullName>
        <shortName evidence="11">TF</shortName>
        <ecNumber evidence="3 11">5.2.1.8</ecNumber>
    </recommendedName>
    <alternativeName>
        <fullName evidence="10 11">PPIase</fullName>
    </alternativeName>
</protein>
<dbReference type="FunFam" id="3.10.50.40:FF:000001">
    <property type="entry name" value="Trigger factor"/>
    <property type="match status" value="1"/>
</dbReference>
<keyword evidence="6 11" id="KW-0697">Rotamase</keyword>
<dbReference type="GO" id="GO:0043335">
    <property type="term" value="P:protein unfolding"/>
    <property type="evidence" value="ECO:0007669"/>
    <property type="project" value="TreeGrafter"/>
</dbReference>
<keyword evidence="7 11" id="KW-0143">Chaperone</keyword>
<sequence>MSITIENLGALERKISLEFSKTELLPKREAKLRQLGKNMKMAGFRPGKVPTKMIEQQYGMQVDFELSFDFASEKFFEFAKAENIELVGQPRLEPKSEISAQEIQFDAFFEVFPEVVIGDISNAEITKYSTDVNDAEIDKTLQMLLKQRVHYHPRGETGDHGDGGADVSAQSGDQVTVDFVGKIDGVEFAGGKADDFTFVLGQGQMLPEFQTASLGLKAGEDKVFPLSFPADYHGKEVAGKTAEFTITMKKVEWPHLPTLDDDFALSLGVTEGGIAKVREEISQNLQREITRRTQSLLKNQSMDVMANACEFDLPKFLVSQEEERLIEQARKDLEQRGVPNAKNAPIPDGMFTPQAQQRVKLGLILNKLVKEFDLKATPEQIKSEIDDQAASYEDPQEVMRWYYSDPSRLADIESLVLENNVVKYVMDKVKVNDKQVTFEELSQLK</sequence>
<dbReference type="PROSITE" id="PS50059">
    <property type="entry name" value="FKBP_PPIASE"/>
    <property type="match status" value="1"/>
</dbReference>
<keyword evidence="11" id="KW-0963">Cytoplasm</keyword>
<dbReference type="STRING" id="1938817.SAMN06296008_11348"/>
<name>A0A1W2BIK6_9BURK</name>
<dbReference type="Pfam" id="PF05697">
    <property type="entry name" value="Trigger_N"/>
    <property type="match status" value="1"/>
</dbReference>
<keyword evidence="16" id="KW-1185">Reference proteome</keyword>
<organism evidence="15 16">
    <name type="scientific">Polynucleobacter kasalickyi</name>
    <dbReference type="NCBI Taxonomy" id="1938817"/>
    <lineage>
        <taxon>Bacteria</taxon>
        <taxon>Pseudomonadati</taxon>
        <taxon>Pseudomonadota</taxon>
        <taxon>Betaproteobacteria</taxon>
        <taxon>Burkholderiales</taxon>
        <taxon>Burkholderiaceae</taxon>
        <taxon>Polynucleobacter</taxon>
    </lineage>
</organism>
<evidence type="ECO:0000256" key="8">
    <source>
        <dbReference type="ARBA" id="ARBA00023235"/>
    </source>
</evidence>
<dbReference type="InterPro" id="IPR005215">
    <property type="entry name" value="Trig_fac"/>
</dbReference>
<keyword evidence="9 11" id="KW-0131">Cell cycle</keyword>
<dbReference type="GO" id="GO:0015031">
    <property type="term" value="P:protein transport"/>
    <property type="evidence" value="ECO:0007669"/>
    <property type="project" value="UniProtKB-UniRule"/>
</dbReference>
<dbReference type="OrthoDB" id="9767721at2"/>
<dbReference type="NCBIfam" id="TIGR00115">
    <property type="entry name" value="tig"/>
    <property type="match status" value="1"/>
</dbReference>
<accession>A0A1W2BIK6</accession>
<dbReference type="InterPro" id="IPR027304">
    <property type="entry name" value="Trigger_fact/SurA_dom_sf"/>
</dbReference>
<proteinExistence type="inferred from homology"/>
<dbReference type="InterPro" id="IPR008880">
    <property type="entry name" value="Trigger_fac_C"/>
</dbReference>
<evidence type="ECO:0000256" key="2">
    <source>
        <dbReference type="ARBA" id="ARBA00005464"/>
    </source>
</evidence>
<evidence type="ECO:0000256" key="4">
    <source>
        <dbReference type="ARBA" id="ARBA00016902"/>
    </source>
</evidence>
<dbReference type="Gene3D" id="1.10.3120.10">
    <property type="entry name" value="Trigger factor, C-terminal domain"/>
    <property type="match status" value="1"/>
</dbReference>
<dbReference type="GO" id="GO:0044183">
    <property type="term" value="F:protein folding chaperone"/>
    <property type="evidence" value="ECO:0007669"/>
    <property type="project" value="TreeGrafter"/>
</dbReference>
<comment type="function">
    <text evidence="11">Involved in protein export. Acts as a chaperone by maintaining the newly synthesized protein in an open conformation. Functions as a peptidyl-prolyl cis-trans isomerase.</text>
</comment>
<dbReference type="PANTHER" id="PTHR30560:SF3">
    <property type="entry name" value="TRIGGER FACTOR-LIKE PROTEIN TIG, CHLOROPLASTIC"/>
    <property type="match status" value="1"/>
</dbReference>
<evidence type="ECO:0000256" key="9">
    <source>
        <dbReference type="ARBA" id="ARBA00023306"/>
    </source>
</evidence>
<dbReference type="InterPro" id="IPR036611">
    <property type="entry name" value="Trigger_fac_ribosome-bd_sf"/>
</dbReference>
<dbReference type="SUPFAM" id="SSF102735">
    <property type="entry name" value="Trigger factor ribosome-binding domain"/>
    <property type="match status" value="1"/>
</dbReference>
<evidence type="ECO:0000256" key="7">
    <source>
        <dbReference type="ARBA" id="ARBA00023186"/>
    </source>
</evidence>
<gene>
    <name evidence="11" type="primary">tig</name>
    <name evidence="15" type="ORF">SAMN06296008_11348</name>
</gene>
<dbReference type="RefSeq" id="WP_084285047.1">
    <property type="nucleotide sequence ID" value="NZ_FWXJ01000013.1"/>
</dbReference>
<evidence type="ECO:0000256" key="10">
    <source>
        <dbReference type="ARBA" id="ARBA00029986"/>
    </source>
</evidence>
<keyword evidence="5 11" id="KW-0132">Cell division</keyword>
<comment type="similarity">
    <text evidence="2 11 13">Belongs to the FKBP-type PPIase family. Tig subfamily.</text>
</comment>
<evidence type="ECO:0000256" key="3">
    <source>
        <dbReference type="ARBA" id="ARBA00013194"/>
    </source>
</evidence>
<evidence type="ECO:0000259" key="14">
    <source>
        <dbReference type="PROSITE" id="PS50059"/>
    </source>
</evidence>
<dbReference type="InterPro" id="IPR037041">
    <property type="entry name" value="Trigger_fac_C_sf"/>
</dbReference>
<dbReference type="GO" id="GO:0003755">
    <property type="term" value="F:peptidyl-prolyl cis-trans isomerase activity"/>
    <property type="evidence" value="ECO:0007669"/>
    <property type="project" value="UniProtKB-UniRule"/>
</dbReference>
<dbReference type="GO" id="GO:0043022">
    <property type="term" value="F:ribosome binding"/>
    <property type="evidence" value="ECO:0007669"/>
    <property type="project" value="TreeGrafter"/>
</dbReference>
<dbReference type="PIRSF" id="PIRSF003095">
    <property type="entry name" value="Trigger_factor"/>
    <property type="match status" value="1"/>
</dbReference>
<evidence type="ECO:0000313" key="15">
    <source>
        <dbReference type="EMBL" id="SMC72278.1"/>
    </source>
</evidence>
<dbReference type="SUPFAM" id="SSF109998">
    <property type="entry name" value="Triger factor/SurA peptide-binding domain-like"/>
    <property type="match status" value="1"/>
</dbReference>
<dbReference type="Gene3D" id="3.30.70.1050">
    <property type="entry name" value="Trigger factor ribosome-binding domain"/>
    <property type="match status" value="1"/>
</dbReference>
<dbReference type="EMBL" id="FWXJ01000013">
    <property type="protein sequence ID" value="SMC72278.1"/>
    <property type="molecule type" value="Genomic_DNA"/>
</dbReference>
<evidence type="ECO:0000256" key="11">
    <source>
        <dbReference type="HAMAP-Rule" id="MF_00303"/>
    </source>
</evidence>
<evidence type="ECO:0000256" key="12">
    <source>
        <dbReference type="PROSITE-ProRule" id="PRU00277"/>
    </source>
</evidence>
<reference evidence="15 16" key="1">
    <citation type="submission" date="2017-04" db="EMBL/GenBank/DDBJ databases">
        <authorList>
            <person name="Afonso C.L."/>
            <person name="Miller P.J."/>
            <person name="Scott M.A."/>
            <person name="Spackman E."/>
            <person name="Goraichik I."/>
            <person name="Dimitrov K.M."/>
            <person name="Suarez D.L."/>
            <person name="Swayne D.E."/>
        </authorList>
    </citation>
    <scope>NUCLEOTIDE SEQUENCE [LARGE SCALE GENOMIC DNA]</scope>
    <source>
        <strain evidence="15 16">VK13</strain>
    </source>
</reference>
<evidence type="ECO:0000256" key="13">
    <source>
        <dbReference type="RuleBase" id="RU003914"/>
    </source>
</evidence>
<dbReference type="HAMAP" id="MF_00303">
    <property type="entry name" value="Trigger_factor_Tig"/>
    <property type="match status" value="1"/>
</dbReference>
<evidence type="ECO:0000313" key="16">
    <source>
        <dbReference type="Proteomes" id="UP000192708"/>
    </source>
</evidence>
<comment type="subcellular location">
    <subcellularLocation>
        <location evidence="11">Cytoplasm</location>
    </subcellularLocation>
    <text evidence="11">About half TF is bound to the ribosome near the polypeptide exit tunnel while the other half is free in the cytoplasm.</text>
</comment>
<dbReference type="GO" id="GO:0051301">
    <property type="term" value="P:cell division"/>
    <property type="evidence" value="ECO:0007669"/>
    <property type="project" value="UniProtKB-KW"/>
</dbReference>
<evidence type="ECO:0000256" key="1">
    <source>
        <dbReference type="ARBA" id="ARBA00000971"/>
    </source>
</evidence>